<organism evidence="1 2">
    <name type="scientific">Paramecium sonneborni</name>
    <dbReference type="NCBI Taxonomy" id="65129"/>
    <lineage>
        <taxon>Eukaryota</taxon>
        <taxon>Sar</taxon>
        <taxon>Alveolata</taxon>
        <taxon>Ciliophora</taxon>
        <taxon>Intramacronucleata</taxon>
        <taxon>Oligohymenophorea</taxon>
        <taxon>Peniculida</taxon>
        <taxon>Parameciidae</taxon>
        <taxon>Paramecium</taxon>
    </lineage>
</organism>
<evidence type="ECO:0000313" key="2">
    <source>
        <dbReference type="Proteomes" id="UP000692954"/>
    </source>
</evidence>
<dbReference type="EMBL" id="CAJJDN010000107">
    <property type="protein sequence ID" value="CAD8114966.1"/>
    <property type="molecule type" value="Genomic_DNA"/>
</dbReference>
<comment type="caution">
    <text evidence="1">The sequence shown here is derived from an EMBL/GenBank/DDBJ whole genome shotgun (WGS) entry which is preliminary data.</text>
</comment>
<sequence>MNFNIKRMFSYQLSEQNQLVIVFGQVQNCFKVTPQQYCITISDNFGNIEFWWHHDISIGIYVEVFGTFQQKVHNDLKFNKIYAKRIKIFESSNFYMLCFLETIFEQKQEIKEGKQLQFSKRIQVVDHFQELTTEIVVYYLKIIGGKYLKNVEIENDLVLNLVGEEFEDFIYSEEDLKMSIYILDSVGILNGNVVCKQEFFNIINLVKTILSDGKAINIKECTKKINDYYLFKGYQLFTEDISVCIFNLFLLNYICIQDSNNSIIIRKQ</sequence>
<protein>
    <submittedName>
        <fullName evidence="1">Uncharacterized protein</fullName>
    </submittedName>
</protein>
<dbReference type="AlphaFoldDB" id="A0A8S1QHY5"/>
<gene>
    <name evidence="1" type="ORF">PSON_ATCC_30995.1.T1070073</name>
</gene>
<dbReference type="OrthoDB" id="298822at2759"/>
<proteinExistence type="predicted"/>
<evidence type="ECO:0000313" key="1">
    <source>
        <dbReference type="EMBL" id="CAD8114966.1"/>
    </source>
</evidence>
<dbReference type="Proteomes" id="UP000692954">
    <property type="component" value="Unassembled WGS sequence"/>
</dbReference>
<reference evidence="1" key="1">
    <citation type="submission" date="2021-01" db="EMBL/GenBank/DDBJ databases">
        <authorList>
            <consortium name="Genoscope - CEA"/>
            <person name="William W."/>
        </authorList>
    </citation>
    <scope>NUCLEOTIDE SEQUENCE</scope>
</reference>
<accession>A0A8S1QHY5</accession>
<keyword evidence="2" id="KW-1185">Reference proteome</keyword>
<name>A0A8S1QHY5_9CILI</name>